<evidence type="ECO:0000256" key="5">
    <source>
        <dbReference type="ARBA" id="ARBA00023136"/>
    </source>
</evidence>
<proteinExistence type="predicted"/>
<reference evidence="8" key="1">
    <citation type="journal article" date="2022" name="Syst. Appl. Microbiol.">
        <title>Natronocalculus amylovorans gen. nov., sp. nov., and Natranaeroarchaeum aerophilus sp. nov., dominant culturable amylolytic natronoarchaea from hypersaline soda lakes in southwestern Siberia.</title>
        <authorList>
            <person name="Sorokin D.Y."/>
            <person name="Elcheninov A.G."/>
            <person name="Khizhniak T.V."/>
            <person name="Koenen M."/>
            <person name="Bale N.J."/>
            <person name="Damste J.S.S."/>
            <person name="Kublanov I.V."/>
        </authorList>
    </citation>
    <scope>NUCLEOTIDE SEQUENCE</scope>
    <source>
        <strain evidence="8">AArc-St2</strain>
    </source>
</reference>
<keyword evidence="2" id="KW-1003">Cell membrane</keyword>
<gene>
    <name evidence="8" type="ORF">AArcSt2_10595</name>
</gene>
<evidence type="ECO:0000313" key="8">
    <source>
        <dbReference type="EMBL" id="MCL9817391.1"/>
    </source>
</evidence>
<dbReference type="PANTHER" id="PTHR30294:SF29">
    <property type="entry name" value="MULTIDRUG ABC TRANSPORTER PERMEASE YBHS-RELATED"/>
    <property type="match status" value="1"/>
</dbReference>
<keyword evidence="3 6" id="KW-0812">Transmembrane</keyword>
<feature type="transmembrane region" description="Helical" evidence="6">
    <location>
        <begin position="328"/>
        <end position="346"/>
    </location>
</feature>
<feature type="transmembrane region" description="Helical" evidence="6">
    <location>
        <begin position="262"/>
        <end position="283"/>
    </location>
</feature>
<sequence>MRKRTNGSSRRNPRLTIAGREVRMLGKEKTIVLALAIQLFVAGFSSFLVVGLVSLYDPTGVDGYTIEAAVTGDAADELLAAASEHERVSTTSYDDQASAQSAFQQGSAQLIFTANWEDDRIRIVTTVPDSNVETTIIVTEARDVLQTLERQQRVDRAAFLEQTPLSPLGESDGNPYYDFTYTILVPLLVFLPIFISGSITVDSITEEIERGTLDLLRVAPVTLTEIVDGKALAAIVIAPVQALTWLLLLTVNGTPIHNIGPIVLLTTAITVIVVALAATMAFVGSDRRGAQFLYSIAVIAFFAGSSFLPGGPTNTIARLAIDSADLTSYLTIGIFVVAAVGVYGGLRGVVSQVDPNEL</sequence>
<comment type="subcellular location">
    <subcellularLocation>
        <location evidence="1">Cell membrane</location>
        <topology evidence="1">Multi-pass membrane protein</topology>
    </subcellularLocation>
</comment>
<evidence type="ECO:0000256" key="2">
    <source>
        <dbReference type="ARBA" id="ARBA00022475"/>
    </source>
</evidence>
<dbReference type="GO" id="GO:0005886">
    <property type="term" value="C:plasma membrane"/>
    <property type="evidence" value="ECO:0007669"/>
    <property type="project" value="UniProtKB-SubCell"/>
</dbReference>
<protein>
    <submittedName>
        <fullName evidence="8">ABC transporter permease</fullName>
    </submittedName>
</protein>
<feature type="domain" description="ABC-2 type transporter transmembrane" evidence="7">
    <location>
        <begin position="63"/>
        <end position="315"/>
    </location>
</feature>
<dbReference type="Proteomes" id="UP001203207">
    <property type="component" value="Unassembled WGS sequence"/>
</dbReference>
<evidence type="ECO:0000256" key="1">
    <source>
        <dbReference type="ARBA" id="ARBA00004651"/>
    </source>
</evidence>
<organism evidence="8 9">
    <name type="scientific">Natronocalculus amylovorans</name>
    <dbReference type="NCBI Taxonomy" id="2917812"/>
    <lineage>
        <taxon>Archaea</taxon>
        <taxon>Methanobacteriati</taxon>
        <taxon>Methanobacteriota</taxon>
        <taxon>Stenosarchaea group</taxon>
        <taxon>Halobacteria</taxon>
        <taxon>Halobacteriales</taxon>
        <taxon>Haloferacaceae</taxon>
        <taxon>Natronocalculus</taxon>
    </lineage>
</organism>
<dbReference type="RefSeq" id="WP_250584460.1">
    <property type="nucleotide sequence ID" value="NZ_JAKRVX010000003.1"/>
</dbReference>
<evidence type="ECO:0000313" key="9">
    <source>
        <dbReference type="Proteomes" id="UP001203207"/>
    </source>
</evidence>
<evidence type="ECO:0000256" key="6">
    <source>
        <dbReference type="SAM" id="Phobius"/>
    </source>
</evidence>
<feature type="transmembrane region" description="Helical" evidence="6">
    <location>
        <begin position="290"/>
        <end position="308"/>
    </location>
</feature>
<evidence type="ECO:0000256" key="4">
    <source>
        <dbReference type="ARBA" id="ARBA00022989"/>
    </source>
</evidence>
<dbReference type="InterPro" id="IPR051449">
    <property type="entry name" value="ABC-2_transporter_component"/>
</dbReference>
<dbReference type="AlphaFoldDB" id="A0AAE3K8U3"/>
<dbReference type="InterPro" id="IPR013525">
    <property type="entry name" value="ABC2_TM"/>
</dbReference>
<feature type="transmembrane region" description="Helical" evidence="6">
    <location>
        <begin position="231"/>
        <end position="250"/>
    </location>
</feature>
<evidence type="ECO:0000256" key="3">
    <source>
        <dbReference type="ARBA" id="ARBA00022692"/>
    </source>
</evidence>
<feature type="transmembrane region" description="Helical" evidence="6">
    <location>
        <begin position="179"/>
        <end position="201"/>
    </location>
</feature>
<feature type="transmembrane region" description="Helical" evidence="6">
    <location>
        <begin position="30"/>
        <end position="56"/>
    </location>
</feature>
<dbReference type="EMBL" id="JAKRVX010000003">
    <property type="protein sequence ID" value="MCL9817391.1"/>
    <property type="molecule type" value="Genomic_DNA"/>
</dbReference>
<dbReference type="PANTHER" id="PTHR30294">
    <property type="entry name" value="MEMBRANE COMPONENT OF ABC TRANSPORTER YHHJ-RELATED"/>
    <property type="match status" value="1"/>
</dbReference>
<name>A0AAE3K8U3_9EURY</name>
<dbReference type="Pfam" id="PF12698">
    <property type="entry name" value="ABC2_membrane_3"/>
    <property type="match status" value="1"/>
</dbReference>
<accession>A0AAE3K8U3</accession>
<keyword evidence="9" id="KW-1185">Reference proteome</keyword>
<reference evidence="8" key="2">
    <citation type="submission" date="2022-02" db="EMBL/GenBank/DDBJ databases">
        <authorList>
            <person name="Elcheninov A.G."/>
            <person name="Sorokin D.Y."/>
            <person name="Kublanov I.V."/>
        </authorList>
    </citation>
    <scope>NUCLEOTIDE SEQUENCE</scope>
    <source>
        <strain evidence="8">AArc-St2</strain>
    </source>
</reference>
<evidence type="ECO:0000259" key="7">
    <source>
        <dbReference type="Pfam" id="PF12698"/>
    </source>
</evidence>
<keyword evidence="5 6" id="KW-0472">Membrane</keyword>
<dbReference type="GO" id="GO:0140359">
    <property type="term" value="F:ABC-type transporter activity"/>
    <property type="evidence" value="ECO:0007669"/>
    <property type="project" value="InterPro"/>
</dbReference>
<keyword evidence="4 6" id="KW-1133">Transmembrane helix</keyword>
<comment type="caution">
    <text evidence="8">The sequence shown here is derived from an EMBL/GenBank/DDBJ whole genome shotgun (WGS) entry which is preliminary data.</text>
</comment>